<organism evidence="1 2">
    <name type="scientific">Auriscalpium vulgare</name>
    <dbReference type="NCBI Taxonomy" id="40419"/>
    <lineage>
        <taxon>Eukaryota</taxon>
        <taxon>Fungi</taxon>
        <taxon>Dikarya</taxon>
        <taxon>Basidiomycota</taxon>
        <taxon>Agaricomycotina</taxon>
        <taxon>Agaricomycetes</taxon>
        <taxon>Russulales</taxon>
        <taxon>Auriscalpiaceae</taxon>
        <taxon>Auriscalpium</taxon>
    </lineage>
</organism>
<sequence length="530" mass="59274">MADWAMTETSNVADHGAAERPAANIPVVACPSRLVETTPPEILAHIFKFLADASPSDLFPSMFPRCWIGVTYVSRRWRRIALAYPLLWARICFTLGDAWTREMLVRAQATPLTIMADSTSAFLSLQQVNLLREHLWHTRKFLLRVRDHMAASLFLSQDVSAPLLEILVITRHWGLEVDQPFTFTYDAPRLRSLSLSGIDSFSWNPSILRGLVDLTLDFDTDQEGGPGTCESILSALDSMKALRNLFLGRALPFASHTSHRQSDAKIISLSRLTSFTVTRGSSAQCLHVLDHLLVPPTSTISIQMTHSRDSTVDGFTPVIPALTGYLSRAPPPTSILIHSYIHLLSLFACRRTKASTDTVHDGPFLRATCHEPAFNEPAGALTVFHLTHVLWSRYIFWDTLEQLEVDFRRRAPWTEVAWFGVLRGARRLRELVAHCEAGMALLEFFAAEGANADMCVPALARLRVQDAQMWPREGEDSAEPLWVQEWLPLWVRERARAGPALQSVSLVGCTGQDGEPLVFDYAAERADLPL</sequence>
<protein>
    <submittedName>
        <fullName evidence="1">Uncharacterized protein</fullName>
    </submittedName>
</protein>
<evidence type="ECO:0000313" key="1">
    <source>
        <dbReference type="EMBL" id="KAI0042163.1"/>
    </source>
</evidence>
<accession>A0ACB8RDK9</accession>
<keyword evidence="2" id="KW-1185">Reference proteome</keyword>
<dbReference type="EMBL" id="MU276080">
    <property type="protein sequence ID" value="KAI0042163.1"/>
    <property type="molecule type" value="Genomic_DNA"/>
</dbReference>
<gene>
    <name evidence="1" type="ORF">FA95DRAFT_1682700</name>
</gene>
<proteinExistence type="predicted"/>
<reference evidence="1" key="2">
    <citation type="journal article" date="2022" name="New Phytol.">
        <title>Evolutionary transition to the ectomycorrhizal habit in the genomes of a hyperdiverse lineage of mushroom-forming fungi.</title>
        <authorList>
            <person name="Looney B."/>
            <person name="Miyauchi S."/>
            <person name="Morin E."/>
            <person name="Drula E."/>
            <person name="Courty P.E."/>
            <person name="Kohler A."/>
            <person name="Kuo A."/>
            <person name="LaButti K."/>
            <person name="Pangilinan J."/>
            <person name="Lipzen A."/>
            <person name="Riley R."/>
            <person name="Andreopoulos W."/>
            <person name="He G."/>
            <person name="Johnson J."/>
            <person name="Nolan M."/>
            <person name="Tritt A."/>
            <person name="Barry K.W."/>
            <person name="Grigoriev I.V."/>
            <person name="Nagy L.G."/>
            <person name="Hibbett D."/>
            <person name="Henrissat B."/>
            <person name="Matheny P.B."/>
            <person name="Labbe J."/>
            <person name="Martin F.M."/>
        </authorList>
    </citation>
    <scope>NUCLEOTIDE SEQUENCE</scope>
    <source>
        <strain evidence="1">FP105234-sp</strain>
    </source>
</reference>
<dbReference type="Proteomes" id="UP000814033">
    <property type="component" value="Unassembled WGS sequence"/>
</dbReference>
<reference evidence="1" key="1">
    <citation type="submission" date="2021-02" db="EMBL/GenBank/DDBJ databases">
        <authorList>
            <consortium name="DOE Joint Genome Institute"/>
            <person name="Ahrendt S."/>
            <person name="Looney B.P."/>
            <person name="Miyauchi S."/>
            <person name="Morin E."/>
            <person name="Drula E."/>
            <person name="Courty P.E."/>
            <person name="Chicoki N."/>
            <person name="Fauchery L."/>
            <person name="Kohler A."/>
            <person name="Kuo A."/>
            <person name="Labutti K."/>
            <person name="Pangilinan J."/>
            <person name="Lipzen A."/>
            <person name="Riley R."/>
            <person name="Andreopoulos W."/>
            <person name="He G."/>
            <person name="Johnson J."/>
            <person name="Barry K.W."/>
            <person name="Grigoriev I.V."/>
            <person name="Nagy L."/>
            <person name="Hibbett D."/>
            <person name="Henrissat B."/>
            <person name="Matheny P.B."/>
            <person name="Labbe J."/>
            <person name="Martin F."/>
        </authorList>
    </citation>
    <scope>NUCLEOTIDE SEQUENCE</scope>
    <source>
        <strain evidence="1">FP105234-sp</strain>
    </source>
</reference>
<evidence type="ECO:0000313" key="2">
    <source>
        <dbReference type="Proteomes" id="UP000814033"/>
    </source>
</evidence>
<comment type="caution">
    <text evidence="1">The sequence shown here is derived from an EMBL/GenBank/DDBJ whole genome shotgun (WGS) entry which is preliminary data.</text>
</comment>
<name>A0ACB8RDK9_9AGAM</name>